<protein>
    <recommendedName>
        <fullName evidence="1">KIB1-4 beta-propeller domain-containing protein</fullName>
    </recommendedName>
</protein>
<reference evidence="2" key="2">
    <citation type="submission" date="2021-12" db="EMBL/GenBank/DDBJ databases">
        <title>Resequencing data analysis of finger millet.</title>
        <authorList>
            <person name="Hatakeyama M."/>
            <person name="Aluri S."/>
            <person name="Balachadran M.T."/>
            <person name="Sivarajan S.R."/>
            <person name="Poveda L."/>
            <person name="Shimizu-Inatsugi R."/>
            <person name="Schlapbach R."/>
            <person name="Sreeman S.M."/>
            <person name="Shimizu K.K."/>
        </authorList>
    </citation>
    <scope>NUCLEOTIDE SEQUENCE</scope>
</reference>
<reference evidence="2" key="1">
    <citation type="journal article" date="2018" name="DNA Res.">
        <title>Multiple hybrid de novo genome assembly of finger millet, an orphan allotetraploid crop.</title>
        <authorList>
            <person name="Hatakeyama M."/>
            <person name="Aluri S."/>
            <person name="Balachadran M.T."/>
            <person name="Sivarajan S.R."/>
            <person name="Patrignani A."/>
            <person name="Gruter S."/>
            <person name="Poveda L."/>
            <person name="Shimizu-Inatsugi R."/>
            <person name="Baeten J."/>
            <person name="Francoijs K.J."/>
            <person name="Nataraja K.N."/>
            <person name="Reddy Y.A.N."/>
            <person name="Phadnis S."/>
            <person name="Ravikumar R.L."/>
            <person name="Schlapbach R."/>
            <person name="Sreeman S.M."/>
            <person name="Shimizu K.K."/>
        </authorList>
    </citation>
    <scope>NUCLEOTIDE SEQUENCE</scope>
</reference>
<evidence type="ECO:0000313" key="3">
    <source>
        <dbReference type="Proteomes" id="UP001054889"/>
    </source>
</evidence>
<sequence length="142" mass="15469">MRHHLVLGSSGGWIVTADLQGGLHMANPVTSKQAALPHIAVGTIPFSNDSNNFVLDMGAFERIRFGAHHLARSGVFALGTSTHVGWQMRKWFYRKVVLSASPRPDSYYAAMLILDQNFGAPAFATADDPAWRLATTMVGSTR</sequence>
<feature type="domain" description="KIB1-4 beta-propeller" evidence="1">
    <location>
        <begin position="3"/>
        <end position="137"/>
    </location>
</feature>
<evidence type="ECO:0000313" key="2">
    <source>
        <dbReference type="EMBL" id="GJN38422.1"/>
    </source>
</evidence>
<name>A0AAV5FUK2_ELECO</name>
<gene>
    <name evidence="2" type="primary">gb27459</name>
    <name evidence="2" type="ORF">PR202_gb27459</name>
</gene>
<dbReference type="Pfam" id="PF03478">
    <property type="entry name" value="Beta-prop_KIB1-4"/>
    <property type="match status" value="1"/>
</dbReference>
<evidence type="ECO:0000259" key="1">
    <source>
        <dbReference type="Pfam" id="PF03478"/>
    </source>
</evidence>
<dbReference type="EMBL" id="BQKI01000096">
    <property type="protein sequence ID" value="GJN38422.1"/>
    <property type="molecule type" value="Genomic_DNA"/>
</dbReference>
<dbReference type="PANTHER" id="PTHR45560:SF4">
    <property type="entry name" value="OS04G0164500 PROTEIN"/>
    <property type="match status" value="1"/>
</dbReference>
<keyword evidence="3" id="KW-1185">Reference proteome</keyword>
<accession>A0AAV5FUK2</accession>
<dbReference type="InterPro" id="IPR005174">
    <property type="entry name" value="KIB1-4_b-propeller"/>
</dbReference>
<dbReference type="Proteomes" id="UP001054889">
    <property type="component" value="Unassembled WGS sequence"/>
</dbReference>
<dbReference type="AlphaFoldDB" id="A0AAV5FUK2"/>
<comment type="caution">
    <text evidence="2">The sequence shown here is derived from an EMBL/GenBank/DDBJ whole genome shotgun (WGS) entry which is preliminary data.</text>
</comment>
<dbReference type="PANTHER" id="PTHR45560">
    <property type="entry name" value="OS04G0163150 PROTEIN-RELATED"/>
    <property type="match status" value="1"/>
</dbReference>
<organism evidence="2 3">
    <name type="scientific">Eleusine coracana subsp. coracana</name>
    <dbReference type="NCBI Taxonomy" id="191504"/>
    <lineage>
        <taxon>Eukaryota</taxon>
        <taxon>Viridiplantae</taxon>
        <taxon>Streptophyta</taxon>
        <taxon>Embryophyta</taxon>
        <taxon>Tracheophyta</taxon>
        <taxon>Spermatophyta</taxon>
        <taxon>Magnoliopsida</taxon>
        <taxon>Liliopsida</taxon>
        <taxon>Poales</taxon>
        <taxon>Poaceae</taxon>
        <taxon>PACMAD clade</taxon>
        <taxon>Chloridoideae</taxon>
        <taxon>Cynodonteae</taxon>
        <taxon>Eleusininae</taxon>
        <taxon>Eleusine</taxon>
    </lineage>
</organism>
<proteinExistence type="predicted"/>